<proteinExistence type="predicted"/>
<evidence type="ECO:0000256" key="3">
    <source>
        <dbReference type="ARBA" id="ARBA00022840"/>
    </source>
</evidence>
<dbReference type="Pfam" id="PF02237">
    <property type="entry name" value="BPL_C"/>
    <property type="match status" value="1"/>
</dbReference>
<dbReference type="PROSITE" id="PS51733">
    <property type="entry name" value="BPL_LPL_CATALYTIC"/>
    <property type="match status" value="1"/>
</dbReference>
<keyword evidence="3" id="KW-0067">ATP-binding</keyword>
<gene>
    <name evidence="8" type="ORF">EU981_03090</name>
</gene>
<feature type="domain" description="BPL/LPL catalytic" evidence="7">
    <location>
        <begin position="6"/>
        <end position="179"/>
    </location>
</feature>
<protein>
    <recommendedName>
        <fullName evidence="5">biotin--[biotin carboxyl-carrier protein] ligase</fullName>
        <ecNumber evidence="5">6.3.4.15</ecNumber>
    </recommendedName>
</protein>
<dbReference type="InterPro" id="IPR045864">
    <property type="entry name" value="aa-tRNA-synth_II/BPL/LPL"/>
</dbReference>
<accession>A0A937AJ74</accession>
<dbReference type="CDD" id="cd16442">
    <property type="entry name" value="BPL"/>
    <property type="match status" value="1"/>
</dbReference>
<evidence type="ECO:0000313" key="9">
    <source>
        <dbReference type="Proteomes" id="UP000736856"/>
    </source>
</evidence>
<dbReference type="Gene3D" id="3.30.930.10">
    <property type="entry name" value="Bira Bifunctional Protein, Domain 2"/>
    <property type="match status" value="1"/>
</dbReference>
<dbReference type="InterPro" id="IPR008988">
    <property type="entry name" value="Transcriptional_repressor_C"/>
</dbReference>
<keyword evidence="2" id="KW-0547">Nucleotide-binding</keyword>
<dbReference type="EMBL" id="SEOL01000005">
    <property type="protein sequence ID" value="MBL0849054.1"/>
    <property type="molecule type" value="Genomic_DNA"/>
</dbReference>
<sequence>MLKNFRYTFFNTVVSTNDECIKQALAGDPGGLWVVASRQTGGRGRRGRVWTSEPGNLYASLLLVDSLSKQSLTLLSFAIAVAVHSLIASFLPMGADIKIKWPNDLLICRRKVSGVLIETLDLKNGLQAVIIGIGINIKSCPDNTLYPVTSLAQEGVCVDLKDVLSKLYQEIAKILAIWRRDTGRKEIMSLWRCYASGIGDAITVNLPHQSLSGRFVGIDDFGYLLLEESKGCFRQVFTGDIIE</sequence>
<dbReference type="Pfam" id="PF03099">
    <property type="entry name" value="BPL_LplA_LipB"/>
    <property type="match status" value="1"/>
</dbReference>
<dbReference type="SUPFAM" id="SSF55681">
    <property type="entry name" value="Class II aaRS and biotin synthetases"/>
    <property type="match status" value="1"/>
</dbReference>
<dbReference type="InterPro" id="IPR004408">
    <property type="entry name" value="Biotin_CoA_COase_ligase"/>
</dbReference>
<reference evidence="8" key="1">
    <citation type="submission" date="2019-02" db="EMBL/GenBank/DDBJ databases">
        <title>A novel Candidatus Liberibacter species associated with the New Zealand native fuchsia psyllid, Ctenarytaina fuchsiae.</title>
        <authorList>
            <person name="Thompson S.M."/>
            <person name="Jorgensen N."/>
            <person name="David C."/>
            <person name="Bulman S.R."/>
            <person name="Smith G.R."/>
        </authorList>
    </citation>
    <scope>NUCLEOTIDE SEQUENCE</scope>
    <source>
        <strain evidence="8">Oxford</strain>
    </source>
</reference>
<dbReference type="Gene3D" id="2.30.30.100">
    <property type="match status" value="1"/>
</dbReference>
<dbReference type="GO" id="GO:0005737">
    <property type="term" value="C:cytoplasm"/>
    <property type="evidence" value="ECO:0007669"/>
    <property type="project" value="TreeGrafter"/>
</dbReference>
<dbReference type="NCBIfam" id="TIGR00121">
    <property type="entry name" value="birA_ligase"/>
    <property type="match status" value="1"/>
</dbReference>
<dbReference type="GO" id="GO:0005524">
    <property type="term" value="F:ATP binding"/>
    <property type="evidence" value="ECO:0007669"/>
    <property type="project" value="UniProtKB-KW"/>
</dbReference>
<dbReference type="GO" id="GO:0004077">
    <property type="term" value="F:biotin--[biotin carboxyl-carrier protein] ligase activity"/>
    <property type="evidence" value="ECO:0007669"/>
    <property type="project" value="UniProtKB-EC"/>
</dbReference>
<dbReference type="AlphaFoldDB" id="A0A937AJ74"/>
<dbReference type="EC" id="6.3.4.15" evidence="5"/>
<evidence type="ECO:0000256" key="6">
    <source>
        <dbReference type="ARBA" id="ARBA00047846"/>
    </source>
</evidence>
<dbReference type="PANTHER" id="PTHR12835:SF5">
    <property type="entry name" value="BIOTIN--PROTEIN LIGASE"/>
    <property type="match status" value="1"/>
</dbReference>
<organism evidence="8 9">
    <name type="scientific">Candidatus Liberibacter ctenarytainae</name>
    <dbReference type="NCBI Taxonomy" id="2020335"/>
    <lineage>
        <taxon>Bacteria</taxon>
        <taxon>Pseudomonadati</taxon>
        <taxon>Pseudomonadota</taxon>
        <taxon>Alphaproteobacteria</taxon>
        <taxon>Hyphomicrobiales</taxon>
        <taxon>Rhizobiaceae</taxon>
        <taxon>Liberibacter</taxon>
    </lineage>
</organism>
<evidence type="ECO:0000256" key="4">
    <source>
        <dbReference type="ARBA" id="ARBA00023267"/>
    </source>
</evidence>
<name>A0A937AJ74_9HYPH</name>
<comment type="catalytic activity">
    <reaction evidence="6">
        <text>biotin + L-lysyl-[protein] + ATP = N(6)-biotinyl-L-lysyl-[protein] + AMP + diphosphate + H(+)</text>
        <dbReference type="Rhea" id="RHEA:11756"/>
        <dbReference type="Rhea" id="RHEA-COMP:9752"/>
        <dbReference type="Rhea" id="RHEA-COMP:10505"/>
        <dbReference type="ChEBI" id="CHEBI:15378"/>
        <dbReference type="ChEBI" id="CHEBI:29969"/>
        <dbReference type="ChEBI" id="CHEBI:30616"/>
        <dbReference type="ChEBI" id="CHEBI:33019"/>
        <dbReference type="ChEBI" id="CHEBI:57586"/>
        <dbReference type="ChEBI" id="CHEBI:83144"/>
        <dbReference type="ChEBI" id="CHEBI:456215"/>
        <dbReference type="EC" id="6.3.4.15"/>
    </reaction>
</comment>
<evidence type="ECO:0000313" key="8">
    <source>
        <dbReference type="EMBL" id="MBL0849054.1"/>
    </source>
</evidence>
<comment type="caution">
    <text evidence="8">The sequence shown here is derived from an EMBL/GenBank/DDBJ whole genome shotgun (WGS) entry which is preliminary data.</text>
</comment>
<evidence type="ECO:0000256" key="2">
    <source>
        <dbReference type="ARBA" id="ARBA00022741"/>
    </source>
</evidence>
<evidence type="ECO:0000256" key="5">
    <source>
        <dbReference type="ARBA" id="ARBA00024227"/>
    </source>
</evidence>
<dbReference type="SUPFAM" id="SSF50037">
    <property type="entry name" value="C-terminal domain of transcriptional repressors"/>
    <property type="match status" value="1"/>
</dbReference>
<dbReference type="InterPro" id="IPR003142">
    <property type="entry name" value="BPL_C"/>
</dbReference>
<keyword evidence="1 8" id="KW-0436">Ligase</keyword>
<dbReference type="PANTHER" id="PTHR12835">
    <property type="entry name" value="BIOTIN PROTEIN LIGASE"/>
    <property type="match status" value="1"/>
</dbReference>
<evidence type="ECO:0000259" key="7">
    <source>
        <dbReference type="PROSITE" id="PS51733"/>
    </source>
</evidence>
<dbReference type="InterPro" id="IPR004143">
    <property type="entry name" value="BPL_LPL_catalytic"/>
</dbReference>
<evidence type="ECO:0000256" key="1">
    <source>
        <dbReference type="ARBA" id="ARBA00022598"/>
    </source>
</evidence>
<keyword evidence="4" id="KW-0092">Biotin</keyword>
<dbReference type="Proteomes" id="UP000736856">
    <property type="component" value="Unassembled WGS sequence"/>
</dbReference>